<gene>
    <name evidence="3" type="ORF">CROQUDRAFT_658516</name>
</gene>
<feature type="region of interest" description="Disordered" evidence="2">
    <location>
        <begin position="1"/>
        <end position="71"/>
    </location>
</feature>
<keyword evidence="4" id="KW-1185">Reference proteome</keyword>
<comment type="caution">
    <text evidence="3">The sequence shown here is derived from an EMBL/GenBank/DDBJ whole genome shotgun (WGS) entry which is preliminary data.</text>
</comment>
<evidence type="ECO:0000256" key="2">
    <source>
        <dbReference type="SAM" id="MobiDB-lite"/>
    </source>
</evidence>
<sequence length="609" mass="64434">MAGLTTQSTATSAENPPPPTSTLNTNRVIPGLTSSQPPSSTSAAKRRKKKTGTNNVTSSNPTSKIDESIPKSTNNAQSIEVQANEQSNSSKITGGLGITIENIPNLNRSTLINSLPTTTTTTNATTLPSQPVSPVQQVQKRIRAATKKLQRIAGYETSSGPLNEDQKRAIASKPALEATVKELQDLLKILEEDELLDELRIKAIREEEELKVQGRVDAAIASEQKNAESNLTFLLQFLHLYSLFNATTNSGESFVPPIILAPVLETATGQEVAAINSLFNRLANGPIAGGGGDAFQSIENIAKGAETDVIEGVSFARIKEMVLQLTAPPAEVTPSQSNNNLKFLQQSEVVPTSVVEPIVPEKQPSPAVPTLKVTEASPAIALSRVSSSQQPEGPIPVDHVARNRQLLETAHIVTPEPTVANDWVKQPTSTENPSEWSKPPEMLSTDQAEVVARTIDWAEDVQDVERAGQLEPQAQPEIQPESVPEQDEQAGRNFGGRGGYRGGGPRGGFRGGPRGGGNADGYRGGRGGGFRGGGGGGFRGARRGGGNSDGWRPGPNGTSEGPGNYRPRGDYPNTGYRGRGAPGGPRGGGGFNRPQSFHQDAVPMSGNWS</sequence>
<dbReference type="OrthoDB" id="2409325at2759"/>
<reference evidence="3" key="1">
    <citation type="submission" date="2013-11" db="EMBL/GenBank/DDBJ databases">
        <title>Genome sequence of the fusiform rust pathogen reveals effectors for host alternation and coevolution with pine.</title>
        <authorList>
            <consortium name="DOE Joint Genome Institute"/>
            <person name="Smith K."/>
            <person name="Pendleton A."/>
            <person name="Kubisiak T."/>
            <person name="Anderson C."/>
            <person name="Salamov A."/>
            <person name="Aerts A."/>
            <person name="Riley R."/>
            <person name="Clum A."/>
            <person name="Lindquist E."/>
            <person name="Ence D."/>
            <person name="Campbell M."/>
            <person name="Kronenberg Z."/>
            <person name="Feau N."/>
            <person name="Dhillon B."/>
            <person name="Hamelin R."/>
            <person name="Burleigh J."/>
            <person name="Smith J."/>
            <person name="Yandell M."/>
            <person name="Nelson C."/>
            <person name="Grigoriev I."/>
            <person name="Davis J."/>
        </authorList>
    </citation>
    <scope>NUCLEOTIDE SEQUENCE</scope>
    <source>
        <strain evidence="3">G11</strain>
    </source>
</reference>
<feature type="compositionally biased region" description="Polar residues" evidence="2">
    <location>
        <begin position="52"/>
        <end position="63"/>
    </location>
</feature>
<feature type="compositionally biased region" description="Polar residues" evidence="2">
    <location>
        <begin position="426"/>
        <end position="435"/>
    </location>
</feature>
<keyword evidence="1" id="KW-0175">Coiled coil</keyword>
<evidence type="ECO:0000256" key="1">
    <source>
        <dbReference type="SAM" id="Coils"/>
    </source>
</evidence>
<evidence type="ECO:0000313" key="3">
    <source>
        <dbReference type="EMBL" id="KAG0145592.1"/>
    </source>
</evidence>
<feature type="compositionally biased region" description="Gly residues" evidence="2">
    <location>
        <begin position="577"/>
        <end position="591"/>
    </location>
</feature>
<feature type="coiled-coil region" evidence="1">
    <location>
        <begin position="173"/>
        <end position="209"/>
    </location>
</feature>
<evidence type="ECO:0000313" key="4">
    <source>
        <dbReference type="Proteomes" id="UP000886653"/>
    </source>
</evidence>
<feature type="region of interest" description="Disordered" evidence="2">
    <location>
        <begin position="471"/>
        <end position="609"/>
    </location>
</feature>
<name>A0A9P6NK05_9BASI</name>
<protein>
    <submittedName>
        <fullName evidence="3">Uncharacterized protein</fullName>
    </submittedName>
</protein>
<organism evidence="3 4">
    <name type="scientific">Cronartium quercuum f. sp. fusiforme G11</name>
    <dbReference type="NCBI Taxonomy" id="708437"/>
    <lineage>
        <taxon>Eukaryota</taxon>
        <taxon>Fungi</taxon>
        <taxon>Dikarya</taxon>
        <taxon>Basidiomycota</taxon>
        <taxon>Pucciniomycotina</taxon>
        <taxon>Pucciniomycetes</taxon>
        <taxon>Pucciniales</taxon>
        <taxon>Coleosporiaceae</taxon>
        <taxon>Cronartium</taxon>
    </lineage>
</organism>
<feature type="compositionally biased region" description="Low complexity" evidence="2">
    <location>
        <begin position="33"/>
        <end position="43"/>
    </location>
</feature>
<feature type="region of interest" description="Disordered" evidence="2">
    <location>
        <begin position="420"/>
        <end position="446"/>
    </location>
</feature>
<dbReference type="Proteomes" id="UP000886653">
    <property type="component" value="Unassembled WGS sequence"/>
</dbReference>
<feature type="compositionally biased region" description="Polar residues" evidence="2">
    <location>
        <begin position="1"/>
        <end position="14"/>
    </location>
</feature>
<feature type="compositionally biased region" description="Gly residues" evidence="2">
    <location>
        <begin position="493"/>
        <end position="548"/>
    </location>
</feature>
<accession>A0A9P6NK05</accession>
<proteinExistence type="predicted"/>
<feature type="region of interest" description="Disordered" evidence="2">
    <location>
        <begin position="115"/>
        <end position="134"/>
    </location>
</feature>
<dbReference type="EMBL" id="MU167274">
    <property type="protein sequence ID" value="KAG0145592.1"/>
    <property type="molecule type" value="Genomic_DNA"/>
</dbReference>
<dbReference type="AlphaFoldDB" id="A0A9P6NK05"/>